<dbReference type="RefSeq" id="WP_036130808.1">
    <property type="nucleotide sequence ID" value="NZ_ANIE01000005.1"/>
</dbReference>
<keyword evidence="2 5" id="KW-0812">Transmembrane</keyword>
<dbReference type="PANTHER" id="PTHR37422">
    <property type="entry name" value="TEICHURONIC ACID BIOSYNTHESIS PROTEIN TUAE"/>
    <property type="match status" value="1"/>
</dbReference>
<proteinExistence type="predicted"/>
<evidence type="ECO:0000256" key="2">
    <source>
        <dbReference type="ARBA" id="ARBA00022692"/>
    </source>
</evidence>
<feature type="transmembrane region" description="Helical" evidence="5">
    <location>
        <begin position="44"/>
        <end position="63"/>
    </location>
</feature>
<keyword evidence="3 5" id="KW-1133">Transmembrane helix</keyword>
<dbReference type="InterPro" id="IPR007016">
    <property type="entry name" value="O-antigen_ligase-rel_domated"/>
</dbReference>
<comment type="caution">
    <text evidence="7">The sequence shown here is derived from an EMBL/GenBank/DDBJ whole genome shotgun (WGS) entry which is preliminary data.</text>
</comment>
<dbReference type="PATRIC" id="fig|1137280.3.peg.1791"/>
<feature type="transmembrane region" description="Helical" evidence="5">
    <location>
        <begin position="345"/>
        <end position="365"/>
    </location>
</feature>
<feature type="transmembrane region" description="Helical" evidence="5">
    <location>
        <begin position="255"/>
        <end position="275"/>
    </location>
</feature>
<organism evidence="7 8">
    <name type="scientific">Marinobacter nitratireducens</name>
    <dbReference type="NCBI Taxonomy" id="1137280"/>
    <lineage>
        <taxon>Bacteria</taxon>
        <taxon>Pseudomonadati</taxon>
        <taxon>Pseudomonadota</taxon>
        <taxon>Gammaproteobacteria</taxon>
        <taxon>Pseudomonadales</taxon>
        <taxon>Marinobacteraceae</taxon>
        <taxon>Marinobacter</taxon>
    </lineage>
</organism>
<dbReference type="Pfam" id="PF04932">
    <property type="entry name" value="Wzy_C"/>
    <property type="match status" value="1"/>
</dbReference>
<evidence type="ECO:0000256" key="3">
    <source>
        <dbReference type="ARBA" id="ARBA00022989"/>
    </source>
</evidence>
<dbReference type="InterPro" id="IPR051533">
    <property type="entry name" value="WaaL-like"/>
</dbReference>
<dbReference type="OrthoDB" id="6161418at2"/>
<feature type="transmembrane region" description="Helical" evidence="5">
    <location>
        <begin position="377"/>
        <end position="396"/>
    </location>
</feature>
<reference evidence="7 8" key="1">
    <citation type="submission" date="2012-12" db="EMBL/GenBank/DDBJ databases">
        <title>Genome assembly of Marinobacter sp. AK21.</title>
        <authorList>
            <person name="Khatri I."/>
            <person name="Kumar R."/>
            <person name="Vaidya B."/>
            <person name="Subramanian S."/>
            <person name="Pinnaka A."/>
        </authorList>
    </citation>
    <scope>NUCLEOTIDE SEQUENCE [LARGE SCALE GENOMIC DNA]</scope>
    <source>
        <strain evidence="7 8">AK21</strain>
    </source>
</reference>
<feature type="transmembrane region" description="Helical" evidence="5">
    <location>
        <begin position="12"/>
        <end position="29"/>
    </location>
</feature>
<feature type="transmembrane region" description="Helical" evidence="5">
    <location>
        <begin position="402"/>
        <end position="422"/>
    </location>
</feature>
<keyword evidence="8" id="KW-1185">Reference proteome</keyword>
<evidence type="ECO:0000256" key="5">
    <source>
        <dbReference type="SAM" id="Phobius"/>
    </source>
</evidence>
<feature type="domain" description="O-antigen ligase-related" evidence="6">
    <location>
        <begin position="215"/>
        <end position="353"/>
    </location>
</feature>
<gene>
    <name evidence="7" type="ORF">D777_01975</name>
</gene>
<evidence type="ECO:0000259" key="6">
    <source>
        <dbReference type="Pfam" id="PF04932"/>
    </source>
</evidence>
<evidence type="ECO:0000256" key="1">
    <source>
        <dbReference type="ARBA" id="ARBA00004141"/>
    </source>
</evidence>
<keyword evidence="4 5" id="KW-0472">Membrane</keyword>
<evidence type="ECO:0000313" key="7">
    <source>
        <dbReference type="EMBL" id="KEF31626.1"/>
    </source>
</evidence>
<sequence length="501" mass="55278">MVSAIKVGPKAIGTLLGGVASIAVFYSLFSDFFPTFYGAFDDQRWILCLLVLLVSSVSLVYATVSHSVGDFFRSVSWLLPLCGSFLLGSFVSAESEASAAMGGLFALYFLSVGVLGAALKGNEQALSNTVTTFITLSSLACVLYSLMTLNVYLFAFLDGIKATEAIIPWGFVNIRYWSHLASWLIPLFPLALMLSPLRSNKLYRYILGVGAGIWWWMLVLSSARGSLVAILCALVFVSVFFGRKSFPWLKLIFQHISIGMLFWLILSVVVPFFAFDDVSGGSAIRYDSSGRWPLWVEAWSMSFQNFPFGMGGHSWVSHETITDLYVNSPKTSHPHNMYLMWAAEFGWLCIFAFAVVGARVLYLLWQRKVVGCSRNTNRESLAVGLTSSVVAGLVHASVSAVFLAPASMLVGLFVLAFFWALIQREKVAAPREISRQGRCSQLVFGSLVAAIVAFSGGLWLLKVENYYQAMAGDLVYYQYELKQGLKPGFWFHGYFPRGGAN</sequence>
<dbReference type="Proteomes" id="UP000035057">
    <property type="component" value="Unassembled WGS sequence"/>
</dbReference>
<name>A0A072N2C9_9GAMM</name>
<dbReference type="AlphaFoldDB" id="A0A072N2C9"/>
<comment type="subcellular location">
    <subcellularLocation>
        <location evidence="1">Membrane</location>
        <topology evidence="1">Multi-pass membrane protein</topology>
    </subcellularLocation>
</comment>
<feature type="transmembrane region" description="Helical" evidence="5">
    <location>
        <begin position="202"/>
        <end position="219"/>
    </location>
</feature>
<evidence type="ECO:0000313" key="8">
    <source>
        <dbReference type="Proteomes" id="UP000035057"/>
    </source>
</evidence>
<accession>A0A072N2C9</accession>
<feature type="transmembrane region" description="Helical" evidence="5">
    <location>
        <begin position="442"/>
        <end position="461"/>
    </location>
</feature>
<feature type="transmembrane region" description="Helical" evidence="5">
    <location>
        <begin position="131"/>
        <end position="156"/>
    </location>
</feature>
<feature type="transmembrane region" description="Helical" evidence="5">
    <location>
        <begin position="75"/>
        <end position="93"/>
    </location>
</feature>
<dbReference type="GO" id="GO:0016020">
    <property type="term" value="C:membrane"/>
    <property type="evidence" value="ECO:0007669"/>
    <property type="project" value="UniProtKB-SubCell"/>
</dbReference>
<protein>
    <recommendedName>
        <fullName evidence="6">O-antigen ligase-related domain-containing protein</fullName>
    </recommendedName>
</protein>
<feature type="transmembrane region" description="Helical" evidence="5">
    <location>
        <begin position="225"/>
        <end position="243"/>
    </location>
</feature>
<evidence type="ECO:0000256" key="4">
    <source>
        <dbReference type="ARBA" id="ARBA00023136"/>
    </source>
</evidence>
<dbReference type="PANTHER" id="PTHR37422:SF13">
    <property type="entry name" value="LIPOPOLYSACCHARIDE BIOSYNTHESIS PROTEIN PA4999-RELATED"/>
    <property type="match status" value="1"/>
</dbReference>
<feature type="transmembrane region" description="Helical" evidence="5">
    <location>
        <begin position="99"/>
        <end position="119"/>
    </location>
</feature>
<dbReference type="EMBL" id="ANIE01000005">
    <property type="protein sequence ID" value="KEF31626.1"/>
    <property type="molecule type" value="Genomic_DNA"/>
</dbReference>
<feature type="transmembrane region" description="Helical" evidence="5">
    <location>
        <begin position="176"/>
        <end position="195"/>
    </location>
</feature>